<evidence type="ECO:0000313" key="1">
    <source>
        <dbReference type="EMBL" id="RFC54247.1"/>
    </source>
</evidence>
<accession>A0A3E1EXI3</accession>
<dbReference type="EMBL" id="QURB01000005">
    <property type="protein sequence ID" value="RFC54247.1"/>
    <property type="molecule type" value="Genomic_DNA"/>
</dbReference>
<sequence>MKLFFTFLSALFFVSCSNQPLCDCVQAGDEVNRISASFFDRAPTKAGEDSLRLAKENRDKLCAPFQDMAPQELHERAAECASLEFSAE</sequence>
<dbReference type="RefSeq" id="WP_116881087.1">
    <property type="nucleotide sequence ID" value="NZ_QURB01000005.1"/>
</dbReference>
<reference evidence="1 2" key="1">
    <citation type="submission" date="2018-08" db="EMBL/GenBank/DDBJ databases">
        <title>The draft genome squence of Brumimicrobium sp. N62.</title>
        <authorList>
            <person name="Du Z.-J."/>
            <person name="Luo H.-R."/>
        </authorList>
    </citation>
    <scope>NUCLEOTIDE SEQUENCE [LARGE SCALE GENOMIC DNA]</scope>
    <source>
        <strain evidence="1 2">N62</strain>
    </source>
</reference>
<name>A0A3E1EXI3_9FLAO</name>
<keyword evidence="2" id="KW-1185">Reference proteome</keyword>
<protein>
    <recommendedName>
        <fullName evidence="3">Lipoprotein</fullName>
    </recommendedName>
</protein>
<organism evidence="1 2">
    <name type="scientific">Brumimicrobium aurantiacum</name>
    <dbReference type="NCBI Taxonomy" id="1737063"/>
    <lineage>
        <taxon>Bacteria</taxon>
        <taxon>Pseudomonadati</taxon>
        <taxon>Bacteroidota</taxon>
        <taxon>Flavobacteriia</taxon>
        <taxon>Flavobacteriales</taxon>
        <taxon>Crocinitomicaceae</taxon>
        <taxon>Brumimicrobium</taxon>
    </lineage>
</organism>
<comment type="caution">
    <text evidence="1">The sequence shown here is derived from an EMBL/GenBank/DDBJ whole genome shotgun (WGS) entry which is preliminary data.</text>
</comment>
<dbReference type="PROSITE" id="PS51257">
    <property type="entry name" value="PROKAR_LIPOPROTEIN"/>
    <property type="match status" value="1"/>
</dbReference>
<dbReference type="OrthoDB" id="1467817at2"/>
<dbReference type="Proteomes" id="UP000257127">
    <property type="component" value="Unassembled WGS sequence"/>
</dbReference>
<evidence type="ECO:0008006" key="3">
    <source>
        <dbReference type="Google" id="ProtNLM"/>
    </source>
</evidence>
<proteinExistence type="predicted"/>
<dbReference type="AlphaFoldDB" id="A0A3E1EXI3"/>
<evidence type="ECO:0000313" key="2">
    <source>
        <dbReference type="Proteomes" id="UP000257127"/>
    </source>
</evidence>
<gene>
    <name evidence="1" type="ORF">DXU93_09685</name>
</gene>